<evidence type="ECO:0000256" key="1">
    <source>
        <dbReference type="SAM" id="Phobius"/>
    </source>
</evidence>
<reference evidence="2 3" key="1">
    <citation type="journal article" date="2021" name="Elife">
        <title>Chloroplast acquisition without the gene transfer in kleptoplastic sea slugs, Plakobranchus ocellatus.</title>
        <authorList>
            <person name="Maeda T."/>
            <person name="Takahashi S."/>
            <person name="Yoshida T."/>
            <person name="Shimamura S."/>
            <person name="Takaki Y."/>
            <person name="Nagai Y."/>
            <person name="Toyoda A."/>
            <person name="Suzuki Y."/>
            <person name="Arimoto A."/>
            <person name="Ishii H."/>
            <person name="Satoh N."/>
            <person name="Nishiyama T."/>
            <person name="Hasebe M."/>
            <person name="Maruyama T."/>
            <person name="Minagawa J."/>
            <person name="Obokata J."/>
            <person name="Shigenobu S."/>
        </authorList>
    </citation>
    <scope>NUCLEOTIDE SEQUENCE [LARGE SCALE GENOMIC DNA]</scope>
</reference>
<organism evidence="2 3">
    <name type="scientific">Elysia marginata</name>
    <dbReference type="NCBI Taxonomy" id="1093978"/>
    <lineage>
        <taxon>Eukaryota</taxon>
        <taxon>Metazoa</taxon>
        <taxon>Spiralia</taxon>
        <taxon>Lophotrochozoa</taxon>
        <taxon>Mollusca</taxon>
        <taxon>Gastropoda</taxon>
        <taxon>Heterobranchia</taxon>
        <taxon>Euthyneura</taxon>
        <taxon>Panpulmonata</taxon>
        <taxon>Sacoglossa</taxon>
        <taxon>Placobranchoidea</taxon>
        <taxon>Plakobranchidae</taxon>
        <taxon>Elysia</taxon>
    </lineage>
</organism>
<protein>
    <recommendedName>
        <fullName evidence="4">Claudin</fullName>
    </recommendedName>
</protein>
<keyword evidence="3" id="KW-1185">Reference proteome</keyword>
<evidence type="ECO:0000313" key="3">
    <source>
        <dbReference type="Proteomes" id="UP000762676"/>
    </source>
</evidence>
<sequence>MRARTPVAKLRRLKAVAVCSGSWLTVSRFSYRYHESTCDPNDPENALDPTVSCWLQRYQWEQVSHVGLWGTCNVITQPRDAAPPCASFADDTVPAAWLTLLQTGLLLSPTLSLLGLLFLCAVNLRIWGECYPLEWLAFKLFTVSGVCSVVSCAAFSNMMAPEFLSDLEPMFVLLSTDWATYLYFYGCLLYFAGGVGSASRVYRTKRKGDDDGDDDDDDDDDINGDVVMKIVMIFKESFSSSFSSPHYHYFR</sequence>
<dbReference type="Proteomes" id="UP000762676">
    <property type="component" value="Unassembled WGS sequence"/>
</dbReference>
<accession>A0AAV4EM32</accession>
<keyword evidence="1" id="KW-1133">Transmembrane helix</keyword>
<dbReference type="EMBL" id="BMAT01000213">
    <property type="protein sequence ID" value="GFR61801.1"/>
    <property type="molecule type" value="Genomic_DNA"/>
</dbReference>
<proteinExistence type="predicted"/>
<feature type="transmembrane region" description="Helical" evidence="1">
    <location>
        <begin position="105"/>
        <end position="124"/>
    </location>
</feature>
<dbReference type="AlphaFoldDB" id="A0AAV4EM32"/>
<keyword evidence="1" id="KW-0812">Transmembrane</keyword>
<feature type="transmembrane region" description="Helical" evidence="1">
    <location>
        <begin position="136"/>
        <end position="158"/>
    </location>
</feature>
<gene>
    <name evidence="2" type="ORF">ElyMa_000113300</name>
</gene>
<keyword evidence="1" id="KW-0472">Membrane</keyword>
<evidence type="ECO:0008006" key="4">
    <source>
        <dbReference type="Google" id="ProtNLM"/>
    </source>
</evidence>
<dbReference type="Gene3D" id="1.20.140.150">
    <property type="match status" value="1"/>
</dbReference>
<evidence type="ECO:0000313" key="2">
    <source>
        <dbReference type="EMBL" id="GFR61801.1"/>
    </source>
</evidence>
<feature type="transmembrane region" description="Helical" evidence="1">
    <location>
        <begin position="178"/>
        <end position="198"/>
    </location>
</feature>
<name>A0AAV4EM32_9GAST</name>
<comment type="caution">
    <text evidence="2">The sequence shown here is derived from an EMBL/GenBank/DDBJ whole genome shotgun (WGS) entry which is preliminary data.</text>
</comment>